<proteinExistence type="predicted"/>
<protein>
    <submittedName>
        <fullName evidence="2">Uncharacterized protein</fullName>
    </submittedName>
</protein>
<accession>A0AAP0F6W0</accession>
<feature type="compositionally biased region" description="Basic and acidic residues" evidence="1">
    <location>
        <begin position="1"/>
        <end position="15"/>
    </location>
</feature>
<organism evidence="2 3">
    <name type="scientific">Stephania japonica</name>
    <dbReference type="NCBI Taxonomy" id="461633"/>
    <lineage>
        <taxon>Eukaryota</taxon>
        <taxon>Viridiplantae</taxon>
        <taxon>Streptophyta</taxon>
        <taxon>Embryophyta</taxon>
        <taxon>Tracheophyta</taxon>
        <taxon>Spermatophyta</taxon>
        <taxon>Magnoliopsida</taxon>
        <taxon>Ranunculales</taxon>
        <taxon>Menispermaceae</taxon>
        <taxon>Menispermoideae</taxon>
        <taxon>Cissampelideae</taxon>
        <taxon>Stephania</taxon>
    </lineage>
</organism>
<reference evidence="2 3" key="1">
    <citation type="submission" date="2024-01" db="EMBL/GenBank/DDBJ databases">
        <title>Genome assemblies of Stephania.</title>
        <authorList>
            <person name="Yang L."/>
        </authorList>
    </citation>
    <scope>NUCLEOTIDE SEQUENCE [LARGE SCALE GENOMIC DNA]</scope>
    <source>
        <strain evidence="2">QJT</strain>
        <tissue evidence="2">Leaf</tissue>
    </source>
</reference>
<dbReference type="EMBL" id="JBBNAE010000008">
    <property type="protein sequence ID" value="KAK9101754.1"/>
    <property type="molecule type" value="Genomic_DNA"/>
</dbReference>
<feature type="region of interest" description="Disordered" evidence="1">
    <location>
        <begin position="1"/>
        <end position="20"/>
    </location>
</feature>
<name>A0AAP0F6W0_9MAGN</name>
<dbReference type="Proteomes" id="UP001417504">
    <property type="component" value="Unassembled WGS sequence"/>
</dbReference>
<gene>
    <name evidence="2" type="ORF">Sjap_019008</name>
</gene>
<evidence type="ECO:0000313" key="3">
    <source>
        <dbReference type="Proteomes" id="UP001417504"/>
    </source>
</evidence>
<keyword evidence="3" id="KW-1185">Reference proteome</keyword>
<sequence>MNRDREEEEEKEPRGAQELGSSMEIAWPRLRQFDNCLIFNTKNGKVMEHEMIEAYKQQIEKKEMSRDEPRSGGGRREGAERSSRAREFDGDCVAEPICNECMKNKTNENVHQRRVVSRVGENRTCSRTNFISLFLYHEPKQLTNSPPPSSHYDPIGRRRADPRTTQPQIATRVHHNRSFDGPDFVNHRWLLVRTVR</sequence>
<feature type="region of interest" description="Disordered" evidence="1">
    <location>
        <begin position="141"/>
        <end position="166"/>
    </location>
</feature>
<feature type="region of interest" description="Disordered" evidence="1">
    <location>
        <begin position="59"/>
        <end position="86"/>
    </location>
</feature>
<comment type="caution">
    <text evidence="2">The sequence shown here is derived from an EMBL/GenBank/DDBJ whole genome shotgun (WGS) entry which is preliminary data.</text>
</comment>
<dbReference type="AlphaFoldDB" id="A0AAP0F6W0"/>
<evidence type="ECO:0000256" key="1">
    <source>
        <dbReference type="SAM" id="MobiDB-lite"/>
    </source>
</evidence>
<evidence type="ECO:0000313" key="2">
    <source>
        <dbReference type="EMBL" id="KAK9101754.1"/>
    </source>
</evidence>